<dbReference type="PROSITE" id="PS50995">
    <property type="entry name" value="HTH_MARR_2"/>
    <property type="match status" value="1"/>
</dbReference>
<dbReference type="Proteomes" id="UP000318297">
    <property type="component" value="Unassembled WGS sequence"/>
</dbReference>
<sequence length="139" mass="14937">MSQTQAVRAVVRLARILERSSTQLSLPHYRVLSAIAEGHERASRLAIRLALGKPAISASVDTLIRQGLVSRHTSASDQRAARLQLTAQGVAALEQAEQAMAARLDEVLARCDVADDFVEQLAAVEVGVESLAAERLTAR</sequence>
<evidence type="ECO:0000256" key="1">
    <source>
        <dbReference type="ARBA" id="ARBA00023015"/>
    </source>
</evidence>
<dbReference type="EMBL" id="VIVQ01000002">
    <property type="protein sequence ID" value="TWE10101.1"/>
    <property type="molecule type" value="Genomic_DNA"/>
</dbReference>
<dbReference type="InterPro" id="IPR036390">
    <property type="entry name" value="WH_DNA-bd_sf"/>
</dbReference>
<dbReference type="GO" id="GO:0003677">
    <property type="term" value="F:DNA binding"/>
    <property type="evidence" value="ECO:0007669"/>
    <property type="project" value="UniProtKB-KW"/>
</dbReference>
<dbReference type="SUPFAM" id="SSF46785">
    <property type="entry name" value="Winged helix' DNA-binding domain"/>
    <property type="match status" value="1"/>
</dbReference>
<evidence type="ECO:0000313" key="6">
    <source>
        <dbReference type="Proteomes" id="UP000318297"/>
    </source>
</evidence>
<dbReference type="Gene3D" id="1.10.10.10">
    <property type="entry name" value="Winged helix-like DNA-binding domain superfamily/Winged helix DNA-binding domain"/>
    <property type="match status" value="1"/>
</dbReference>
<dbReference type="InterPro" id="IPR023187">
    <property type="entry name" value="Tscrpt_reg_MarR-type_CS"/>
</dbReference>
<dbReference type="AlphaFoldDB" id="A0A561E3D0"/>
<dbReference type="Pfam" id="PF12802">
    <property type="entry name" value="MarR_2"/>
    <property type="match status" value="1"/>
</dbReference>
<gene>
    <name evidence="5" type="ORF">BKA23_2452</name>
</gene>
<dbReference type="PANTHER" id="PTHR33164:SF43">
    <property type="entry name" value="HTH-TYPE TRANSCRIPTIONAL REPRESSOR YETL"/>
    <property type="match status" value="1"/>
</dbReference>
<dbReference type="OrthoDB" id="5120077at2"/>
<organism evidence="5 6">
    <name type="scientific">Rudaeicoccus suwonensis</name>
    <dbReference type="NCBI Taxonomy" id="657409"/>
    <lineage>
        <taxon>Bacteria</taxon>
        <taxon>Bacillati</taxon>
        <taxon>Actinomycetota</taxon>
        <taxon>Actinomycetes</taxon>
        <taxon>Micrococcales</taxon>
        <taxon>Dermacoccaceae</taxon>
        <taxon>Rudaeicoccus</taxon>
    </lineage>
</organism>
<keyword evidence="3" id="KW-0804">Transcription</keyword>
<protein>
    <submittedName>
        <fullName evidence="5">DNA-binding MarR family transcriptional regulator</fullName>
    </submittedName>
</protein>
<keyword evidence="6" id="KW-1185">Reference proteome</keyword>
<dbReference type="RefSeq" id="WP_145228824.1">
    <property type="nucleotide sequence ID" value="NZ_VIVQ01000002.1"/>
</dbReference>
<proteinExistence type="predicted"/>
<feature type="domain" description="HTH marR-type" evidence="4">
    <location>
        <begin position="1"/>
        <end position="138"/>
    </location>
</feature>
<dbReference type="PROSITE" id="PS01117">
    <property type="entry name" value="HTH_MARR_1"/>
    <property type="match status" value="1"/>
</dbReference>
<keyword evidence="2 5" id="KW-0238">DNA-binding</keyword>
<dbReference type="PANTHER" id="PTHR33164">
    <property type="entry name" value="TRANSCRIPTIONAL REGULATOR, MARR FAMILY"/>
    <property type="match status" value="1"/>
</dbReference>
<evidence type="ECO:0000313" key="5">
    <source>
        <dbReference type="EMBL" id="TWE10101.1"/>
    </source>
</evidence>
<dbReference type="InterPro" id="IPR036388">
    <property type="entry name" value="WH-like_DNA-bd_sf"/>
</dbReference>
<dbReference type="GO" id="GO:0006950">
    <property type="term" value="P:response to stress"/>
    <property type="evidence" value="ECO:0007669"/>
    <property type="project" value="TreeGrafter"/>
</dbReference>
<evidence type="ECO:0000256" key="3">
    <source>
        <dbReference type="ARBA" id="ARBA00023163"/>
    </source>
</evidence>
<dbReference type="SMART" id="SM00347">
    <property type="entry name" value="HTH_MARR"/>
    <property type="match status" value="1"/>
</dbReference>
<evidence type="ECO:0000259" key="4">
    <source>
        <dbReference type="PROSITE" id="PS50995"/>
    </source>
</evidence>
<comment type="caution">
    <text evidence="5">The sequence shown here is derived from an EMBL/GenBank/DDBJ whole genome shotgun (WGS) entry which is preliminary data.</text>
</comment>
<dbReference type="InterPro" id="IPR000835">
    <property type="entry name" value="HTH_MarR-typ"/>
</dbReference>
<dbReference type="InterPro" id="IPR039422">
    <property type="entry name" value="MarR/SlyA-like"/>
</dbReference>
<evidence type="ECO:0000256" key="2">
    <source>
        <dbReference type="ARBA" id="ARBA00023125"/>
    </source>
</evidence>
<keyword evidence="1" id="KW-0805">Transcription regulation</keyword>
<name>A0A561E3D0_9MICO</name>
<reference evidence="5 6" key="1">
    <citation type="submission" date="2019-06" db="EMBL/GenBank/DDBJ databases">
        <title>Sequencing the genomes of 1000 actinobacteria strains.</title>
        <authorList>
            <person name="Klenk H.-P."/>
        </authorList>
    </citation>
    <scope>NUCLEOTIDE SEQUENCE [LARGE SCALE GENOMIC DNA]</scope>
    <source>
        <strain evidence="5 6">DSM 19560</strain>
    </source>
</reference>
<accession>A0A561E3D0</accession>
<dbReference type="GO" id="GO:0003700">
    <property type="term" value="F:DNA-binding transcription factor activity"/>
    <property type="evidence" value="ECO:0007669"/>
    <property type="project" value="InterPro"/>
</dbReference>